<dbReference type="PROSITE" id="PS00012">
    <property type="entry name" value="PHOSPHOPANTETHEINE"/>
    <property type="match status" value="5"/>
</dbReference>
<feature type="domain" description="Carrier" evidence="8">
    <location>
        <begin position="2185"/>
        <end position="2259"/>
    </location>
</feature>
<dbReference type="Proteomes" id="UP000331127">
    <property type="component" value="Unassembled WGS sequence"/>
</dbReference>
<dbReference type="InterPro" id="IPR009081">
    <property type="entry name" value="PP-bd_ACP"/>
</dbReference>
<dbReference type="SUPFAM" id="SSF52777">
    <property type="entry name" value="CoA-dependent acyltransferases"/>
    <property type="match status" value="12"/>
</dbReference>
<dbReference type="RefSeq" id="WP_155358017.1">
    <property type="nucleotide sequence ID" value="NZ_BAAAHL010000080.1"/>
</dbReference>
<feature type="region of interest" description="Disordered" evidence="7">
    <location>
        <begin position="7259"/>
        <end position="7311"/>
    </location>
</feature>
<evidence type="ECO:0000256" key="4">
    <source>
        <dbReference type="ARBA" id="ARBA00022598"/>
    </source>
</evidence>
<evidence type="ECO:0000256" key="7">
    <source>
        <dbReference type="SAM" id="MobiDB-lite"/>
    </source>
</evidence>
<dbReference type="Gene3D" id="3.40.50.150">
    <property type="entry name" value="Vaccinia Virus protein VP39"/>
    <property type="match status" value="2"/>
</dbReference>
<dbReference type="FunFam" id="3.40.50.980:FF:000002">
    <property type="entry name" value="Enterobactin synthetase component F"/>
    <property type="match status" value="2"/>
</dbReference>
<dbReference type="NCBIfam" id="NF003417">
    <property type="entry name" value="PRK04813.1"/>
    <property type="match status" value="11"/>
</dbReference>
<dbReference type="CDD" id="cd19540">
    <property type="entry name" value="LCL_NRPS-like"/>
    <property type="match status" value="2"/>
</dbReference>
<dbReference type="PANTHER" id="PTHR45527:SF1">
    <property type="entry name" value="FATTY ACID SYNTHASE"/>
    <property type="match status" value="1"/>
</dbReference>
<dbReference type="Pfam" id="PF00668">
    <property type="entry name" value="Condensation"/>
    <property type="match status" value="7"/>
</dbReference>
<dbReference type="GO" id="GO:0017000">
    <property type="term" value="P:antibiotic biosynthetic process"/>
    <property type="evidence" value="ECO:0007669"/>
    <property type="project" value="UniProtKB-KW"/>
</dbReference>
<feature type="region of interest" description="Disordered" evidence="7">
    <location>
        <begin position="984"/>
        <end position="1014"/>
    </location>
</feature>
<dbReference type="InterPro" id="IPR036736">
    <property type="entry name" value="ACP-like_sf"/>
</dbReference>
<dbReference type="SUPFAM" id="SSF56801">
    <property type="entry name" value="Acetyl-CoA synthetase-like"/>
    <property type="match status" value="6"/>
</dbReference>
<feature type="compositionally biased region" description="Low complexity" evidence="7">
    <location>
        <begin position="995"/>
        <end position="1004"/>
    </location>
</feature>
<evidence type="ECO:0000259" key="8">
    <source>
        <dbReference type="PROSITE" id="PS50075"/>
    </source>
</evidence>
<dbReference type="InterPro" id="IPR042099">
    <property type="entry name" value="ANL_N_sf"/>
</dbReference>
<dbReference type="GO" id="GO:0009403">
    <property type="term" value="P:toxin biosynthetic process"/>
    <property type="evidence" value="ECO:0007669"/>
    <property type="project" value="UniProtKB-ARBA"/>
</dbReference>
<evidence type="ECO:0000256" key="2">
    <source>
        <dbReference type="ARBA" id="ARBA00022450"/>
    </source>
</evidence>
<dbReference type="InterPro" id="IPR045851">
    <property type="entry name" value="AMP-bd_C_sf"/>
</dbReference>
<comment type="cofactor">
    <cofactor evidence="1">
        <name>pantetheine 4'-phosphate</name>
        <dbReference type="ChEBI" id="CHEBI:47942"/>
    </cofactor>
</comment>
<evidence type="ECO:0000256" key="3">
    <source>
        <dbReference type="ARBA" id="ARBA00022553"/>
    </source>
</evidence>
<dbReference type="CDD" id="cd02440">
    <property type="entry name" value="AdoMet_MTases"/>
    <property type="match status" value="2"/>
</dbReference>
<dbReference type="GO" id="GO:0043041">
    <property type="term" value="P:amino acid activation for nonribosomal peptide biosynthetic process"/>
    <property type="evidence" value="ECO:0007669"/>
    <property type="project" value="TreeGrafter"/>
</dbReference>
<feature type="domain" description="Carrier" evidence="8">
    <location>
        <begin position="3652"/>
        <end position="3727"/>
    </location>
</feature>
<dbReference type="InterPro" id="IPR013217">
    <property type="entry name" value="Methyltransf_12"/>
</dbReference>
<feature type="region of interest" description="Disordered" evidence="7">
    <location>
        <begin position="6843"/>
        <end position="6934"/>
    </location>
</feature>
<feature type="region of interest" description="Disordered" evidence="7">
    <location>
        <begin position="4961"/>
        <end position="4981"/>
    </location>
</feature>
<dbReference type="Gene3D" id="3.30.559.10">
    <property type="entry name" value="Chloramphenicol acetyltransferase-like domain"/>
    <property type="match status" value="6"/>
</dbReference>
<evidence type="ECO:0000256" key="1">
    <source>
        <dbReference type="ARBA" id="ARBA00001957"/>
    </source>
</evidence>
<dbReference type="InterPro" id="IPR020845">
    <property type="entry name" value="AMP-binding_CS"/>
</dbReference>
<dbReference type="CDD" id="cd05930">
    <property type="entry name" value="A_NRPS"/>
    <property type="match status" value="3"/>
</dbReference>
<dbReference type="FunFam" id="3.30.300.30:FF:000015">
    <property type="entry name" value="Nonribosomal peptide synthase SidD"/>
    <property type="match status" value="2"/>
</dbReference>
<dbReference type="NCBIfam" id="TIGR01720">
    <property type="entry name" value="NRPS-para261"/>
    <property type="match status" value="1"/>
</dbReference>
<dbReference type="Pfam" id="PF13193">
    <property type="entry name" value="AMP-binding_C"/>
    <property type="match status" value="5"/>
</dbReference>
<dbReference type="PANTHER" id="PTHR45527">
    <property type="entry name" value="NONRIBOSOMAL PEPTIDE SYNTHETASE"/>
    <property type="match status" value="1"/>
</dbReference>
<dbReference type="FunFam" id="3.40.50.12780:FF:000012">
    <property type="entry name" value="Non-ribosomal peptide synthetase"/>
    <property type="match status" value="3"/>
</dbReference>
<dbReference type="Pfam" id="PF08242">
    <property type="entry name" value="Methyltransf_12"/>
    <property type="match status" value="2"/>
</dbReference>
<dbReference type="Gene3D" id="3.40.50.980">
    <property type="match status" value="6"/>
</dbReference>
<feature type="domain" description="Carrier" evidence="8">
    <location>
        <begin position="6992"/>
        <end position="7066"/>
    </location>
</feature>
<feature type="domain" description="Carrier" evidence="8">
    <location>
        <begin position="5726"/>
        <end position="5800"/>
    </location>
</feature>
<keyword evidence="10" id="KW-1185">Reference proteome</keyword>
<feature type="domain" description="Carrier" evidence="8">
    <location>
        <begin position="1094"/>
        <end position="1168"/>
    </location>
</feature>
<dbReference type="CDD" id="cd17646">
    <property type="entry name" value="A_NRPS_AB3403-like"/>
    <property type="match status" value="2"/>
</dbReference>
<dbReference type="CDD" id="cd19543">
    <property type="entry name" value="DCL_NRPS"/>
    <property type="match status" value="2"/>
</dbReference>
<dbReference type="GO" id="GO:0005829">
    <property type="term" value="C:cytosol"/>
    <property type="evidence" value="ECO:0007669"/>
    <property type="project" value="TreeGrafter"/>
</dbReference>
<dbReference type="FunFam" id="3.40.50.980:FF:000001">
    <property type="entry name" value="Non-ribosomal peptide synthetase"/>
    <property type="match status" value="2"/>
</dbReference>
<dbReference type="InterPro" id="IPR029063">
    <property type="entry name" value="SAM-dependent_MTases_sf"/>
</dbReference>
<dbReference type="InterPro" id="IPR000873">
    <property type="entry name" value="AMP-dep_synth/lig_dom"/>
</dbReference>
<dbReference type="FunFam" id="1.10.1200.10:FF:000005">
    <property type="entry name" value="Nonribosomal peptide synthetase 1"/>
    <property type="match status" value="2"/>
</dbReference>
<dbReference type="Pfam" id="PF00550">
    <property type="entry name" value="PP-binding"/>
    <property type="match status" value="6"/>
</dbReference>
<dbReference type="NCBIfam" id="NF004282">
    <property type="entry name" value="PRK05691.1"/>
    <property type="match status" value="16"/>
</dbReference>
<dbReference type="InterPro" id="IPR023213">
    <property type="entry name" value="CAT-like_dom_sf"/>
</dbReference>
<dbReference type="Pfam" id="PF00501">
    <property type="entry name" value="AMP-binding"/>
    <property type="match status" value="6"/>
</dbReference>
<proteinExistence type="predicted"/>
<dbReference type="NCBIfam" id="TIGR01733">
    <property type="entry name" value="AA-adenyl-dom"/>
    <property type="match status" value="5"/>
</dbReference>
<evidence type="ECO:0000256" key="6">
    <source>
        <dbReference type="ARBA" id="ARBA00023194"/>
    </source>
</evidence>
<evidence type="ECO:0000256" key="5">
    <source>
        <dbReference type="ARBA" id="ARBA00022737"/>
    </source>
</evidence>
<keyword evidence="3" id="KW-0597">Phosphoprotein</keyword>
<dbReference type="Gene3D" id="3.40.50.12780">
    <property type="entry name" value="N-terminal domain of ligase-like"/>
    <property type="match status" value="4"/>
</dbReference>
<feature type="compositionally biased region" description="Low complexity" evidence="7">
    <location>
        <begin position="6880"/>
        <end position="6896"/>
    </location>
</feature>
<dbReference type="SUPFAM" id="SSF47336">
    <property type="entry name" value="ACP-like"/>
    <property type="match status" value="6"/>
</dbReference>
<feature type="compositionally biased region" description="Basic and acidic residues" evidence="7">
    <location>
        <begin position="6897"/>
        <end position="6923"/>
    </location>
</feature>
<evidence type="ECO:0000313" key="9">
    <source>
        <dbReference type="EMBL" id="GES12720.1"/>
    </source>
</evidence>
<dbReference type="FunFam" id="1.10.1200.10:FF:000016">
    <property type="entry name" value="Non-ribosomal peptide synthase"/>
    <property type="match status" value="2"/>
</dbReference>
<dbReference type="GO" id="GO:0016874">
    <property type="term" value="F:ligase activity"/>
    <property type="evidence" value="ECO:0007669"/>
    <property type="project" value="UniProtKB-KW"/>
</dbReference>
<dbReference type="InterPro" id="IPR010071">
    <property type="entry name" value="AA_adenyl_dom"/>
</dbReference>
<reference evidence="9 10" key="1">
    <citation type="submission" date="2019-10" db="EMBL/GenBank/DDBJ databases">
        <title>Whole genome shotgun sequence of Acrocarpospora macrocephala NBRC 16266.</title>
        <authorList>
            <person name="Ichikawa N."/>
            <person name="Kimura A."/>
            <person name="Kitahashi Y."/>
            <person name="Komaki H."/>
            <person name="Oguchi A."/>
        </authorList>
    </citation>
    <scope>NUCLEOTIDE SEQUENCE [LARGE SCALE GENOMIC DNA]</scope>
    <source>
        <strain evidence="9 10">NBRC 16266</strain>
    </source>
</reference>
<dbReference type="InterPro" id="IPR020806">
    <property type="entry name" value="PKS_PP-bd"/>
</dbReference>
<dbReference type="Gene3D" id="3.30.300.30">
    <property type="match status" value="9"/>
</dbReference>
<dbReference type="Gene3D" id="3.30.559.30">
    <property type="entry name" value="Nonribosomal peptide synthetase, condensation domain"/>
    <property type="match status" value="7"/>
</dbReference>
<accession>A0A5M3WVI3</accession>
<comment type="caution">
    <text evidence="9">The sequence shown here is derived from an EMBL/GenBank/DDBJ whole genome shotgun (WGS) entry which is preliminary data.</text>
</comment>
<dbReference type="FunFam" id="3.30.559.30:FF:000001">
    <property type="entry name" value="Non-ribosomal peptide synthetase"/>
    <property type="match status" value="1"/>
</dbReference>
<dbReference type="InterPro" id="IPR006162">
    <property type="entry name" value="Ppantetheine_attach_site"/>
</dbReference>
<sequence>MESWRRQLIRPSNRDEALAAYAALLHRYGGGTDLTIDQGGTPLHLRVTPETTFADLLAQVATADLGDAGLVMKAGEGGVRGLGVLDLPLEVESGQVQVKGRPGLLEASAVDHMLGHYARLLADGQDRPESPIGELELLSLEERRRILLDWNATGHSVPPLTWPDMFATQVRQRPDEIALVFEETRLTYAELDERANRLAHALIARGAGPERVVALAVPRSAELIVAEVAVLKSGAAYLPLDTDYPADRIAYMLGDATPTCLVTTADMVGELPCADGLPVLVLDAPESLRELADRPSHDPAEADRGPLRAGNAAYVIYTSGSTGRPKGVVLSHAGVAKLVATQSERFGIGPHSRVLQFASPGFDVAFWDLCLGLLSGGRLVVVPSERRVPGAPLADYANANGITFMILPPALLDAMPDGVRLPPAATLLAGTERVSPELVARYARGRMMFNAYGPTEATTNSTLGLCDPDIAPGSIVPIGIPDPGTRAYVLDARLKPVPAGVTGELYLGGAGLARGYLGRPGLTAERFVADPFGEPGERLYRTGDLVRWRQDGRLEFLGRADSQVKIRGFRIEPGEIESVLRAHPAVDQAAVVVREDRPGDRRLAAYVVPALHAGDASDQVGAWKDLHELLYQAAGTESFQENFAGWNSMYDGLPIPVEEMREWRDATVARITELRPRRVLEIGVGSGLLLSRIAPACDSYWGTDLSAEAVNTLRAQLPSDLADRVELRAQPAHDVTGLPTGSFDTIVINSVAQYFPSADYLTDVIRQAATLLTPGGALFIGDIRNLRLLRCLRAAVESRRAGSPADKQALRSAIDRSVAWEGELLLDPDYFATLPGFTADIQIKRGSHHNELTRYRYDVVLHAAPSGLTPSAQAGPSGYAISGYASEITWTTLGGLSALEPRLTTDPSYSLRITGIPNVRLTDDLAALASIQDDSRSATAIPGADPEALHTLADRLGYRLILTWTGHADDGSLDAVFTKKPSQDLKVPLQDSEEPAQSSEEAAQGPKAPAQDSAAGFAPYRLNGAVRLANAPAPFRDVSALMRALRAHAAEWLPDYMVPAAFVPIDRIPVTSSGKIDASSLPVPDYGALSSGRAARDPREELLCRLYAQVLGVDAATIDDDFFALGGDSITAIRLLVGAREAGLRLTSRDVFRHRTVAALASVAVDRIDVEEAVEPLVELPDEELARIQGDHPVTVEELLPLSPLQEGFFFHSLVDGADADAYVVQQVIELAGAVDGPTLRRAAQRLLERHAPLRACFRLRPDGLPVQIIAAGLELPWREVSEAPVEAVVAEERAAPFDLGRPPLVRFALVRVGPGRSRLVLTFHHIVADGWSLPVLHRELMALYGTSAELPEVTPYKAYLRRLGERDKDAAREVWKGALAGIDEPTRLVTSPIVAGAPVPGQVHVELGEDVTARLTGQAREHGVTLGTVVQAAWGLLVGRSAGREDVVFGTTVSGRDAEVEGVESMVGLFINTLPTRFRWRPASTLGELLEHLQEEQAALLDHQHLGLAELHRLAGHTGGGDLFDSLVVFENYPAEADLTDPSGTVRITGHAFHDTVHYPLALIVKPGRRLDLVLKYHAQRLAPATVHGIADRLVRILRALATDPAQTVATLDLLSTDELATAHPAGTRVDIPETTLAAAFESQAARTPHATAVIYEGEHLTYADLDTRAETLADHLRRTGTRPEQVVAVAVPRSVDLMIALLAVLKSGAAYLPLDLDYPADRVAYMLTDSGAHTILTTSAAIPRLPATTGLTRLVIDTPDLLESVTPEVPDCRGQISAETDGGTAEAEAADSKTRVFEAEVAKPDHPAYLIYTSGSTGRPKGVVVTHRAIVNRLAWMQNEYQLAADDRVLQKTPAGFDVSVWEFFWALCEGAAVVFAKPGGHQDPAYLAGLIREQNVTTMHFVPSMLEAFLAAEEITADPSWATSLRRVFSSGEALLDSAATRWLTLTGTPLHNLYGPTEAAVDVTYHPCEASTDPQGAVVPIGRAVVPIGRPVWNTGLRVLDLCLRPVPAGVPGELYLSGVQLARGYHARPGLTAERFVADPYGEPGSRMYRTGDLVNRRDDGTIDYLGRTDRQIKLRGNRIELGEIEAALVRLPEVARAAVTVHGSSLVAYLVPAAGEYLLPATGEQPDEAALREALEAALPPAMVPTAYVWLDDLPLSPSGKLDRDALPAPRAVKAGSRAPSGAREHLLTEIFAAVLKLPEVGADDDFFLLGGDSITSIGVSSRARRAGLDLSPRDVFEHRTPAALAATALIVTEVAPTADTFALTAEETERVHRLGAVDDIWPLAPLQEGLFFHATYDDSALDVYTVHESFDFATPLDAGRLRRAVRLLLDRNPSLRAGFTSEGLRQPVQFIVADPEIPLDVVDLSGLPPEERDARMAEVIAEERTRRFDLSRPLLFRLLLIRLGDGRGDRLVVGRHLLLWDGWSAWLFFGQLLALYATGDDRALPPPGSYRDYLTWLAAQDTTVATQAWRAALDGLAEPTLLADAGKEPVIPESLDTELPAELADRLRAATRGNGLTLNTLLNAAWGLVLASATGRTDVVFGTTVAGRPSEVPEVENVIGMFLNTVPARVAFDPAESVLALLRRIQGERLALMPYEYLGLGVLQAETGHRRLFDSLFVLRDGDTEDRLTDLHDRYGATAVANVDATHYPINLIVTPGHRIRVTLTHRPDLIDHARAQALLDRFALLLERLAGDLDAPVGSLDPLLPAERTALELEWAPSRVPVPEETIADLLAVQATRTPGALALVFGDRTVTYAELDARINRLARLMLARGAGPERIVALGLARSIDMVAALFAVLRTGAAYLPLELDYPDDRLAAMLADARPQFLLSTGAVSARLAGDMPRVLLDEIEAELAALPAGPITEADRPAFSLEHPAYVIYTSGSTGRPKGVVTPYRGLTNMQLNHQREIFDPAVASAGGRRLRIAHTVSFAFDMSWEELLWLVEGHEVHVCDEELRRDAQALVAYCEAHRVDVVNVTPTYAHLLIEEGLLEGHRPPLVLLGGEAVPETVWTRLRDTEGTYGYNLYGPTEYTINTLGGGTQDSATSTVGRPIRGTRAHILDGWLRPVPDGVPGELYIAGIGLARGYLGRPALTAERFVADPYGEPGERLYRTGDLVRRRPDGNLDFLGRTDDQVKIRGHRVEPGEIETVLTRRPGVAQAAVIARDDPAGGQRLVAYLVPAELTGDERESAELAQIGEWQEIYSDEYEQIGTAVFTEDFAGWDSSYDGTPIPLEHMREWRAQTVARIRALRPRRILEIGVGSGLLLSQLAPDAETYWATDLAAPVIRKIGEDLRRDPGLAAKVTLRCQPANATDGLPVGYFDTIIINSVIQYFPSIDHLTEVISGVMPLLARGGALFIGDVRDLRSARTFHTAIQLTRATPDTSPDQVSRAADRGLALEKELLVDPDYFTTLCHAVDLRTKGGRHHNELTRYRYDVVLYDDTPDLRLGDEPTLDWQTLLELHESAPATEEDGQRPPQWQDQLAALLRAWRPELVEHADIVHAATDKNALRLTGVPDGRIGTERGVTISGIEPQELREIAAAEGYQLLTTWSGEAGRFEAVFIRGEVRLTSGLYRQGGGTPPYANAPVTGRQAGGLVARVREELRQELPDYMVPGAFVVLDRLPMNDNGKLDVAALPDAESVVASNGRGPRTPREEVLCRLFAEVLALPEAGAEDSFFDLGGHSLLATRLISRARVELGAELAIRDLFEAPTPALLAERADAGKPARPPVVAVADRPERIPVSAAQRRLWLAERLSGGDAYHFPLVVRLRGELDLDALRRALADVALRHEALRTVFVEHEGEPYQLILDGEPGFAVRDCTPEQLDEQVREAVRRPFDLAGEMPVRADVFRVGADDHVVAIVLHHIATDEWSDRPFLADLDVAYQARKGGGEPGWAPLPVQYADYTIWQSDLLAGDGERQLGFWTRVLDRLPEEIPLPLDRPRPADPDGRGGLVRADVPAETARALRELSAETGTSMFMLLQAGVAALLHRMGAGDDIPLGAPIAGRTDENLDDLVGFFVNTLVLRADLSGDPTFAQLVARIRDADLAAFEHQDLPFERLVETINPPRVPGRNPLFQVMLGYHYRPDGDPDVLGLATEWWPTRIETAKFDLDFTFVDHVSEITLLLEYATDRCDPGTAQSLAERAVALLGLLAEKTGTPISRFSVLTAEERLNSWNDTERPIERRSVPELFAEAVWNKPHQTALVTGGRRLTFAELSVRAASIARMLKQRGIGFEDVVGLALPRSEMVPAILGVLSAGAAYLPLDPAYPVERLRYMLDDTGAACVLSTADLDLPGAVTLDDLEPGGRLAPVSVPPDSAAYVIYTSGSTGMPKGVVGTHRGLSNLFGSHRADLIDPAGPGVLRALHAASFSFDGSWEPLLWLLAGHELHVLDERTMTDPAALLDYVADHELGFIDLTPTYLQELIHHGFLDGYLPKVLAVGGEATSPELWARLCALPHTVVHDLYGPTECAVDAYGWHGPREWAAPIANTRAHVLDATLQPVPAGVPGELYLSGEGLARGYLGRPALTAERFVADPFGEPGGRLYRTGDLVRRRSNGALEFLGRADDQVKLRGFRIEPGEIEAVLRGHPAVAQAAVVIREDTPGVRRLVAYVAGTRLDIAELRAYVAARVPEHLVPGAFVELAALPRSISGKLDRTSLPAPESAASISGRRPRDAREEIMCELFAAVLGAERVGVDEDFFALGGHSLLAMRLVSRIRADLGAEVSLREVFEAPTPERLAARLRQAGEVRPAPTPIEVRPEFPALSFAQQRLWVLHRLEGPDSTYNIPMAWRLSGDLDVDALDAAVQDLVARHESLRTVFPERDGQAYQLVLTPEQAHAVLNREDVAESELAGRLAAAAGRGFELDHEVPVRAWLFRVAPREHVLLLVVHHIAADEWSDRPLRRDLAEAYRARCEGRAPDWAPLPVQYIDYTQWHRDSLDVTQADQLDYWREALAGIPEELPLPADRPRPDEGSHQGGAVGLTVEPELARGLRRLARAHGVSMFMVTQAAVAALLHRLGAGDDIPLGTPISGRGDEKLEDLVGFFVNSLVLRTDISGTPTFADLLGRVRETDLAAYEHQDLPFERLVEAINPSRSLARHPLFQVMVVYLTDQNGTLDLPGLAATPEPLGQETAKFDLSFDFIERGDALEGWIEYSADLFDEATVERVARRLVKLLEQIVAEPGRPVRDLDVLADDERDLVLTAWNDTVRPVPDTTLPELFRAQAARTPDALALIFEEQRLTYAELDERVETTARVLAGMGAGPERTVAVALPRSVDLVVALLAAHRAGAAYLPLDPGYPEERLEFMLRDAEPVCVLRDGLPDGPLGDLPQRYDGRHPAYVIYTSGSTGRPKGVVVPQEGIVNRLLWMQDTYRLTARDRVLQKTPSSFDVSVWEFFWPLITGAALVVARPDGHRDPAYLAELIQAEGVTTVHFVPSMLRAFLDEPTAAGCAALRRVMCSGEALPAALAAKFHQVLDAELHNLYGPTEASVDVTAIEIRPGSAGVPIGRPVWNTRTYVLDAGLRPVPPGAVGELYLAGVQLARGYLSRPGLTAERFIADPHGPAGTRMYRTGDLARWNPDGSLDFLGRADDQVKIRGFRIELGEIETVLTRHESVAHATVIVRDQRLIAYVVPKAAPEVRWPADVAGVIPEATADVAPDRSVRAEDVAEPQVTHVPAGLRAHVAAALPEYMVPSAFVAVDALPVTPNGKLDRKALPAVDFAAEVGAVLPSTAREELMVKLIAGVLGLERVGAEDDFFALGGDSIIAMQLVSRMRAAGLTITPRDVFRHRTAAALAGVATVPTAFGRNGYGDDHLANGQDALVELSAEERAEIPMGAEVLPVSPLQAGLLFHASLDAGPDVYTVQVSYDIEGPLDAERLRAAGQELLDRHENLRAGFRYLSTGRPVAVIAREVTLPWRHVDLSQTDASWADYLAQERRRFRPEAPPLLRLLLARVGPGHHRLVLSHQHLLLDGWSVPPLMRELADLYAGSRPAAIPPYRDYLGWLARQDADASRTAWAQALDGLDGPTHLVPADPNRVPAVPETITTLLTPGLTEALTALARRHGVTLNTLVQGAWGVVLSRFTGRDDVVFGATVAGRPPELPGVEAMIGLFINTVPVRARIREREPLSGFLARVQNEQSLLIEHQHLGLADIQRQAGLGELFDTLMVFESYPDAGGPEDGLRLTVRDHQDSTHYPFTWAVEPGERLSLTAEYRPDLFDRATAERMGTSMVRVFEAMIADPGQSVGRIDILTSEDRRTILETWNDTAIPGQASTIPAIFEAQVAATPDSVAVVAGTTRWTFAELNERANRLARLLVARGARPERIVALSLPRSADYILAILAVLKSGAAYLPVDADLPDGRIRDMLDDARPLLALTTADTPLPEDVPQIRIDAIDSSSSQPASPRETGTSIPRDDLTVPIGTAASGSEGSREMGTIASREDLAAPIGTAASGSEGSREMGTIASREDLAAPIGTAASGSEGSREMGTIASRDDVAAPIDTGPGGSREAEITVSGDDLGVAIDPRHPAYVIYTSGSTGKPKGVVISHGGVVNLFRSHRRMLHDVAKRSTGRRHLRVGHAWSFSFDASWQPQLWLLDGHALHVMDDETRRDPDLLAAAIRAEGIDFIEVTPSFLAQMAESGLIQDGECPLAIVGVGGEAVPDSLWSQLAALRSTEAVNLYGPTEATVDALIARVSDSDHPTVGRPVGNTRAYVLDAGLRPVPPGVTGELYLSGPGLARGYLGRPDLTAERFTADPYGPHGHRMYRTGDLARWNADGHLEYGGRADDQLKIRGFRIEPAEIEAVLDRSDSVTQAVVIAREDHPGVRHLVAYVVLADDTTHPAELGATTATLQTDGESRHPGADNGTGIQSGAPSATDTARPAQDWTASAAGSEEHGGASATGSEEHRGASATGSEEHRGASVADSEEHPGASIAGSGEHRAVTAAVRSAELRAMTAAVLPDYMVPAAVVVLDALPLLPNGKLDRNALPAPDFTIAGRAPEGETEQALAAIFAEVLGLPGIGADDDFFAQGGDSIVAMRLVSRARSAGFQITPREVFRYRSVASLATVATREREHTVPLTPIMHALRERGGPIDGYHQSALLQTPPDLDEPRLVAILQALADRHDMLRARLDRSETWTLRIPETTDAATWLTRIPCESVTADIIATHAEQARSTLNPGTGDMVRAVWFDAGQTQPGRLLLLIHHFAVDGVSWRILLPDLVAAWENKTLELVETPFRLWAHHLIDRATDPTTEDELPLWTSVLSGRPALPGDSAAPGDEAAFGDADAPGSAHPSSERPTTEVVASSSIEPGEKHVSDRVGVASEPVEAGMSGLAGRRDLSLDPSLDVAETARHVSLTLPTRWTGPLLSRVPAELGASVNDVLLAALARAVADWRGGQDVLVDLETHGRTGDADLSRTVGWFTSVVPVRLDPAPGLPPDQAVARIRDGLAALPSEGIGHGLLRHLNPKTGPELARLAQPSIQFNYLGRFGLPEATDWSWAPEQLELGDHPDLPMSHALTLNALTEDRTTGPELTVTWTYASRLLSEQAVTDLAQSWFRALEALVDHVETEGTPA</sequence>
<keyword evidence="5" id="KW-0677">Repeat</keyword>
<dbReference type="Gene3D" id="1.10.1200.10">
    <property type="entry name" value="ACP-like"/>
    <property type="match status" value="6"/>
</dbReference>
<dbReference type="GO" id="GO:0031177">
    <property type="term" value="F:phosphopantetheine binding"/>
    <property type="evidence" value="ECO:0007669"/>
    <property type="project" value="InterPro"/>
</dbReference>
<dbReference type="PROSITE" id="PS00455">
    <property type="entry name" value="AMP_BINDING"/>
    <property type="match status" value="6"/>
</dbReference>
<name>A0A5M3WVI3_9ACTN</name>
<organism evidence="9 10">
    <name type="scientific">Acrocarpospora macrocephala</name>
    <dbReference type="NCBI Taxonomy" id="150177"/>
    <lineage>
        <taxon>Bacteria</taxon>
        <taxon>Bacillati</taxon>
        <taxon>Actinomycetota</taxon>
        <taxon>Actinomycetes</taxon>
        <taxon>Streptosporangiales</taxon>
        <taxon>Streptosporangiaceae</taxon>
        <taxon>Acrocarpospora</taxon>
    </lineage>
</organism>
<dbReference type="OrthoDB" id="3671989at2"/>
<dbReference type="SMART" id="SM00823">
    <property type="entry name" value="PKS_PP"/>
    <property type="match status" value="6"/>
</dbReference>
<keyword evidence="2" id="KW-0596">Phosphopantetheine</keyword>
<feature type="compositionally biased region" description="Polar residues" evidence="7">
    <location>
        <begin position="6860"/>
        <end position="6871"/>
    </location>
</feature>
<dbReference type="InterPro" id="IPR001242">
    <property type="entry name" value="Condensation_dom"/>
</dbReference>
<dbReference type="EMBL" id="BLAE01000038">
    <property type="protein sequence ID" value="GES12720.1"/>
    <property type="molecule type" value="Genomic_DNA"/>
</dbReference>
<gene>
    <name evidence="9" type="ORF">Amac_063170</name>
</gene>
<dbReference type="GO" id="GO:0072330">
    <property type="term" value="P:monocarboxylic acid biosynthetic process"/>
    <property type="evidence" value="ECO:0007669"/>
    <property type="project" value="UniProtKB-ARBA"/>
</dbReference>
<feature type="compositionally biased region" description="Polar residues" evidence="7">
    <location>
        <begin position="6392"/>
        <end position="6407"/>
    </location>
</feature>
<keyword evidence="6" id="KW-0045">Antibiotic biosynthesis</keyword>
<dbReference type="Gene3D" id="2.30.38.10">
    <property type="entry name" value="Luciferase, Domain 3"/>
    <property type="match status" value="3"/>
</dbReference>
<dbReference type="InterPro" id="IPR010060">
    <property type="entry name" value="NRPS_synth"/>
</dbReference>
<dbReference type="PROSITE" id="PS50075">
    <property type="entry name" value="CARRIER"/>
    <property type="match status" value="6"/>
</dbReference>
<dbReference type="FunFam" id="2.30.38.10:FF:000001">
    <property type="entry name" value="Non-ribosomal peptide synthetase PvdI"/>
    <property type="match status" value="6"/>
</dbReference>
<feature type="region of interest" description="Disordered" evidence="7">
    <location>
        <begin position="6389"/>
        <end position="6463"/>
    </location>
</feature>
<dbReference type="GO" id="GO:0008610">
    <property type="term" value="P:lipid biosynthetic process"/>
    <property type="evidence" value="ECO:0007669"/>
    <property type="project" value="UniProtKB-ARBA"/>
</dbReference>
<keyword evidence="4" id="KW-0436">Ligase</keyword>
<evidence type="ECO:0000313" key="10">
    <source>
        <dbReference type="Proteomes" id="UP000331127"/>
    </source>
</evidence>
<protein>
    <recommendedName>
        <fullName evidence="8">Carrier domain-containing protein</fullName>
    </recommendedName>
</protein>
<feature type="domain" description="Carrier" evidence="8">
    <location>
        <begin position="4672"/>
        <end position="4747"/>
    </location>
</feature>
<dbReference type="InterPro" id="IPR025110">
    <property type="entry name" value="AMP-bd_C"/>
</dbReference>
<dbReference type="SUPFAM" id="SSF53335">
    <property type="entry name" value="S-adenosyl-L-methionine-dependent methyltransferases"/>
    <property type="match status" value="2"/>
</dbReference>